<protein>
    <submittedName>
        <fullName evidence="1">Uncharacterized protein</fullName>
    </submittedName>
</protein>
<reference evidence="1" key="1">
    <citation type="journal article" date="2019" name="bioRxiv">
        <title>The Genome of the Zebra Mussel, Dreissena polymorpha: A Resource for Invasive Species Research.</title>
        <authorList>
            <person name="McCartney M.A."/>
            <person name="Auch B."/>
            <person name="Kono T."/>
            <person name="Mallez S."/>
            <person name="Zhang Y."/>
            <person name="Obille A."/>
            <person name="Becker A."/>
            <person name="Abrahante J.E."/>
            <person name="Garbe J."/>
            <person name="Badalamenti J.P."/>
            <person name="Herman A."/>
            <person name="Mangelson H."/>
            <person name="Liachko I."/>
            <person name="Sullivan S."/>
            <person name="Sone E.D."/>
            <person name="Koren S."/>
            <person name="Silverstein K.A.T."/>
            <person name="Beckman K.B."/>
            <person name="Gohl D.M."/>
        </authorList>
    </citation>
    <scope>NUCLEOTIDE SEQUENCE</scope>
    <source>
        <strain evidence="1">Duluth1</strain>
        <tissue evidence="1">Whole animal</tissue>
    </source>
</reference>
<dbReference type="EMBL" id="JAIWYP010000002">
    <property type="protein sequence ID" value="KAH3869591.1"/>
    <property type="molecule type" value="Genomic_DNA"/>
</dbReference>
<dbReference type="AlphaFoldDB" id="A0A9D4M786"/>
<evidence type="ECO:0000313" key="2">
    <source>
        <dbReference type="Proteomes" id="UP000828390"/>
    </source>
</evidence>
<proteinExistence type="predicted"/>
<gene>
    <name evidence="1" type="ORF">DPMN_032760</name>
</gene>
<accession>A0A9D4M786</accession>
<evidence type="ECO:0000313" key="1">
    <source>
        <dbReference type="EMBL" id="KAH3869591.1"/>
    </source>
</evidence>
<dbReference type="Proteomes" id="UP000828390">
    <property type="component" value="Unassembled WGS sequence"/>
</dbReference>
<reference evidence="1" key="2">
    <citation type="submission" date="2020-11" db="EMBL/GenBank/DDBJ databases">
        <authorList>
            <person name="McCartney M.A."/>
            <person name="Auch B."/>
            <person name="Kono T."/>
            <person name="Mallez S."/>
            <person name="Becker A."/>
            <person name="Gohl D.M."/>
            <person name="Silverstein K.A.T."/>
            <person name="Koren S."/>
            <person name="Bechman K.B."/>
            <person name="Herman A."/>
            <person name="Abrahante J.E."/>
            <person name="Garbe J."/>
        </authorList>
    </citation>
    <scope>NUCLEOTIDE SEQUENCE</scope>
    <source>
        <strain evidence="1">Duluth1</strain>
        <tissue evidence="1">Whole animal</tissue>
    </source>
</reference>
<keyword evidence="2" id="KW-1185">Reference proteome</keyword>
<organism evidence="1 2">
    <name type="scientific">Dreissena polymorpha</name>
    <name type="common">Zebra mussel</name>
    <name type="synonym">Mytilus polymorpha</name>
    <dbReference type="NCBI Taxonomy" id="45954"/>
    <lineage>
        <taxon>Eukaryota</taxon>
        <taxon>Metazoa</taxon>
        <taxon>Spiralia</taxon>
        <taxon>Lophotrochozoa</taxon>
        <taxon>Mollusca</taxon>
        <taxon>Bivalvia</taxon>
        <taxon>Autobranchia</taxon>
        <taxon>Heteroconchia</taxon>
        <taxon>Euheterodonta</taxon>
        <taxon>Imparidentia</taxon>
        <taxon>Neoheterodontei</taxon>
        <taxon>Myida</taxon>
        <taxon>Dreissenoidea</taxon>
        <taxon>Dreissenidae</taxon>
        <taxon>Dreissena</taxon>
    </lineage>
</organism>
<name>A0A9D4M786_DREPO</name>
<sequence length="78" mass="9471">MLSSPFPVTRTNTCCLRERSKERYHGGDRPHDLSVAQLTPYPLRHGDPYIWLEWVFESFEMQTYRRQYHIQLDWSLQV</sequence>
<comment type="caution">
    <text evidence="1">The sequence shown here is derived from an EMBL/GenBank/DDBJ whole genome shotgun (WGS) entry which is preliminary data.</text>
</comment>